<dbReference type="GO" id="GO:0043130">
    <property type="term" value="F:ubiquitin binding"/>
    <property type="evidence" value="ECO:0007669"/>
    <property type="project" value="UniProtKB-UniRule"/>
</dbReference>
<accession>A0A196SG14</accession>
<dbReference type="SUPFAM" id="SSF46785">
    <property type="entry name" value="Winged helix' DNA-binding domain"/>
    <property type="match status" value="2"/>
</dbReference>
<keyword evidence="1" id="KW-0967">Endosome</keyword>
<dbReference type="InterPro" id="IPR036388">
    <property type="entry name" value="WH-like_DNA-bd_sf"/>
</dbReference>
<dbReference type="STRING" id="478820.A0A196SG14"/>
<sequence>MYGGSSLGPSMGGYGMGYAPPPPAYGTPYPPSTGYVMGPARPPAPSPYPTPGYITPPPPTPAMRSGMPAPPAAGVIGPGGGMAAPSSYSTRPSMITSTPTYTTSVPAGTVPTVPSTMGYSPYAGSGVSVSLPTPTGYSSIRPGVIYSGSSVSTVPATAPTMPSAPTTTTMPSVPSMAGAYISTGPSAYPSTISAPAPYPAVPLTPTPAESMARAAMTSRSTTGAPAPTSSRRKAEKKEFYEVEFENGLVKRLAENEILEPVLEVYKTDYFPGVPTLAVVSNRRLLLITEDRRGGVYWPLKTTQMTRCEEGGLMRNGKFFFKSMVADSKEHVLEFKDRKSASLLATLFEANRAYGEYSFVAIKNRSNVVAVFSEECDRVTRFSHALSACSSNPEAMFAFLLSMDSVLPLVKRQLRAAANEWAKSNMGTTSVEDFEVLDVIQQDSDEAAYYGQLASQIASFLVKGSYMKKYSGAIPLLDAYYFYGKATASDLKSPEEFLKACELLTKEKMASHHCYLGWIKGKQMICAESLSEEKGEEKIMTIVEKNGGCVSRNALIRQMALPIGVCDDLIGKAEKKGMIVRDNDNRDVFYYKNMFTAVKTRVITDSV</sequence>
<keyword evidence="3" id="KW-1185">Reference proteome</keyword>
<dbReference type="Proteomes" id="UP000078348">
    <property type="component" value="Unassembled WGS sequence"/>
</dbReference>
<name>A0A196SG14_BLAHN</name>
<dbReference type="EMBL" id="LXWW01000106">
    <property type="protein sequence ID" value="OAO15953.1"/>
    <property type="molecule type" value="Genomic_DNA"/>
</dbReference>
<gene>
    <name evidence="2" type="ORF">AV274_2269</name>
</gene>
<reference evidence="2 3" key="1">
    <citation type="submission" date="2016-05" db="EMBL/GenBank/DDBJ databases">
        <title>Nuclear genome of Blastocystis sp. subtype 1 NandII.</title>
        <authorList>
            <person name="Gentekaki E."/>
            <person name="Curtis B."/>
            <person name="Stairs C."/>
            <person name="Eme L."/>
            <person name="Herman E."/>
            <person name="Klimes V."/>
            <person name="Arias M.C."/>
            <person name="Elias M."/>
            <person name="Hilliou F."/>
            <person name="Klute M."/>
            <person name="Malik S.-B."/>
            <person name="Pightling A."/>
            <person name="Rachubinski R."/>
            <person name="Salas D."/>
            <person name="Schlacht A."/>
            <person name="Suga H."/>
            <person name="Archibald J."/>
            <person name="Ball S.G."/>
            <person name="Clark G."/>
            <person name="Dacks J."/>
            <person name="Van Der Giezen M."/>
            <person name="Tsaousis A."/>
            <person name="Roger A."/>
        </authorList>
    </citation>
    <scope>NUCLEOTIDE SEQUENCE [LARGE SCALE GENOMIC DNA]</scope>
    <source>
        <strain evidence="3">ATCC 50177 / NandII</strain>
    </source>
</reference>
<comment type="function">
    <text evidence="1">Component of the ESCRT-II complex (endosomal sorting complex required for transport II), which is required for multivesicular body (MVB) formation and sorting of endosomal cargo proteins into MVBs.</text>
</comment>
<keyword evidence="1" id="KW-0653">Protein transport</keyword>
<evidence type="ECO:0000313" key="2">
    <source>
        <dbReference type="EMBL" id="OAO15953.1"/>
    </source>
</evidence>
<dbReference type="GO" id="GO:0032266">
    <property type="term" value="F:phosphatidylinositol-3-phosphate binding"/>
    <property type="evidence" value="ECO:0007669"/>
    <property type="project" value="UniProtKB-UniRule"/>
</dbReference>
<dbReference type="PANTHER" id="PTHR13128">
    <property type="entry name" value="VACUOLAR PROTEIN-SORTING-ASSOCIATED PROTEIN 36"/>
    <property type="match status" value="1"/>
</dbReference>
<proteinExistence type="inferred from homology"/>
<dbReference type="GO" id="GO:0000814">
    <property type="term" value="C:ESCRT II complex"/>
    <property type="evidence" value="ECO:0007669"/>
    <property type="project" value="UniProtKB-UniRule"/>
</dbReference>
<evidence type="ECO:0000256" key="1">
    <source>
        <dbReference type="RuleBase" id="RU367095"/>
    </source>
</evidence>
<dbReference type="Pfam" id="PF04157">
    <property type="entry name" value="EAP30"/>
    <property type="match status" value="1"/>
</dbReference>
<dbReference type="Gene3D" id="1.10.10.10">
    <property type="entry name" value="Winged helix-like DNA-binding domain superfamily/Winged helix DNA-binding domain"/>
    <property type="match status" value="2"/>
</dbReference>
<keyword evidence="1" id="KW-0813">Transport</keyword>
<comment type="subcellular location">
    <subcellularLocation>
        <location evidence="1">Cytoplasm</location>
    </subcellularLocation>
    <subcellularLocation>
        <location evidence="1">Endosome</location>
    </subcellularLocation>
</comment>
<dbReference type="AlphaFoldDB" id="A0A196SG14"/>
<dbReference type="OrthoDB" id="271448at2759"/>
<dbReference type="InterPro" id="IPR040608">
    <property type="entry name" value="Snf8/Vps36"/>
</dbReference>
<organism evidence="2 3">
    <name type="scientific">Blastocystis sp. subtype 1 (strain ATCC 50177 / NandII)</name>
    <dbReference type="NCBI Taxonomy" id="478820"/>
    <lineage>
        <taxon>Eukaryota</taxon>
        <taxon>Sar</taxon>
        <taxon>Stramenopiles</taxon>
        <taxon>Bigyra</taxon>
        <taxon>Opalozoa</taxon>
        <taxon>Opalinata</taxon>
        <taxon>Blastocystidae</taxon>
        <taxon>Blastocystis</taxon>
    </lineage>
</organism>
<comment type="similarity">
    <text evidence="1">Belongs to the VPS36 family.</text>
</comment>
<protein>
    <recommendedName>
        <fullName evidence="1">Vacuolar protein-sorting-associated protein 36</fullName>
    </recommendedName>
    <alternativeName>
        <fullName evidence="1">ESCRT-II complex subunit VPS36</fullName>
    </alternativeName>
</protein>
<dbReference type="PANTHER" id="PTHR13128:SF12">
    <property type="entry name" value="VACUOLAR PROTEIN-SORTING-ASSOCIATED PROTEIN 36"/>
    <property type="match status" value="1"/>
</dbReference>
<comment type="subunit">
    <text evidence="1">Component of the endosomal sorting complex required for transport II (ESCRT-II).</text>
</comment>
<dbReference type="GO" id="GO:0043328">
    <property type="term" value="P:protein transport to vacuole involved in ubiquitin-dependent protein catabolic process via the multivesicular body sorting pathway"/>
    <property type="evidence" value="ECO:0007669"/>
    <property type="project" value="UniProtKB-UniRule"/>
</dbReference>
<comment type="caution">
    <text evidence="2">The sequence shown here is derived from an EMBL/GenBank/DDBJ whole genome shotgun (WGS) entry which is preliminary data.</text>
</comment>
<dbReference type="InterPro" id="IPR037855">
    <property type="entry name" value="Vps36"/>
</dbReference>
<evidence type="ECO:0000313" key="3">
    <source>
        <dbReference type="Proteomes" id="UP000078348"/>
    </source>
</evidence>
<dbReference type="GO" id="GO:0031902">
    <property type="term" value="C:late endosome membrane"/>
    <property type="evidence" value="ECO:0007669"/>
    <property type="project" value="UniProtKB-UniRule"/>
</dbReference>
<dbReference type="InterPro" id="IPR036390">
    <property type="entry name" value="WH_DNA-bd_sf"/>
</dbReference>
<keyword evidence="1" id="KW-0963">Cytoplasm</keyword>